<proteinExistence type="predicted"/>
<protein>
    <submittedName>
        <fullName evidence="2">Uncharacterized protein</fullName>
    </submittedName>
</protein>
<organism evidence="2 3">
    <name type="scientific">Citricoccus muralis</name>
    <dbReference type="NCBI Taxonomy" id="169134"/>
    <lineage>
        <taxon>Bacteria</taxon>
        <taxon>Bacillati</taxon>
        <taxon>Actinomycetota</taxon>
        <taxon>Actinomycetes</taxon>
        <taxon>Micrococcales</taxon>
        <taxon>Micrococcaceae</taxon>
        <taxon>Citricoccus</taxon>
    </lineage>
</organism>
<comment type="caution">
    <text evidence="2">The sequence shown here is derived from an EMBL/GenBank/DDBJ whole genome shotgun (WGS) entry which is preliminary data.</text>
</comment>
<accession>A0A3D9L8C9</accession>
<dbReference type="EMBL" id="QREH01000001">
    <property type="protein sequence ID" value="REE02618.1"/>
    <property type="molecule type" value="Genomic_DNA"/>
</dbReference>
<evidence type="ECO:0000313" key="3">
    <source>
        <dbReference type="Proteomes" id="UP000256727"/>
    </source>
</evidence>
<sequence>MSADNPENPDIPENTENTGNTEHPDLKRLRRWEESGGTWVVAARRATPSGEAVTLSLMTCDGGEEMDVFSSSDPRLVEYVSGDAR</sequence>
<gene>
    <name evidence="2" type="ORF">C8E99_0392</name>
</gene>
<evidence type="ECO:0000313" key="2">
    <source>
        <dbReference type="EMBL" id="REE02618.1"/>
    </source>
</evidence>
<feature type="compositionally biased region" description="Basic and acidic residues" evidence="1">
    <location>
        <begin position="22"/>
        <end position="31"/>
    </location>
</feature>
<evidence type="ECO:0000256" key="1">
    <source>
        <dbReference type="SAM" id="MobiDB-lite"/>
    </source>
</evidence>
<keyword evidence="3" id="KW-1185">Reference proteome</keyword>
<reference evidence="2 3" key="1">
    <citation type="submission" date="2018-07" db="EMBL/GenBank/DDBJ databases">
        <title>Sequencing the genomes of 1000 actinobacteria strains.</title>
        <authorList>
            <person name="Klenk H.-P."/>
        </authorList>
    </citation>
    <scope>NUCLEOTIDE SEQUENCE [LARGE SCALE GENOMIC DNA]</scope>
    <source>
        <strain evidence="2 3">DSM 14442</strain>
    </source>
</reference>
<dbReference type="RefSeq" id="WP_245952025.1">
    <property type="nucleotide sequence ID" value="NZ_QREH01000001.1"/>
</dbReference>
<dbReference type="Proteomes" id="UP000256727">
    <property type="component" value="Unassembled WGS sequence"/>
</dbReference>
<dbReference type="AlphaFoldDB" id="A0A3D9L8C9"/>
<feature type="region of interest" description="Disordered" evidence="1">
    <location>
        <begin position="1"/>
        <end position="31"/>
    </location>
</feature>
<name>A0A3D9L8C9_9MICC</name>